<evidence type="ECO:0000256" key="13">
    <source>
        <dbReference type="SAM" id="Phobius"/>
    </source>
</evidence>
<feature type="compositionally biased region" description="Polar residues" evidence="12">
    <location>
        <begin position="267"/>
        <end position="279"/>
    </location>
</feature>
<evidence type="ECO:0000313" key="15">
    <source>
        <dbReference type="Proteomes" id="UP001255856"/>
    </source>
</evidence>
<proteinExistence type="inferred from homology"/>
<dbReference type="Pfam" id="PF05197">
    <property type="entry name" value="TRIC"/>
    <property type="match status" value="1"/>
</dbReference>
<dbReference type="GO" id="GO:0005267">
    <property type="term" value="F:potassium channel activity"/>
    <property type="evidence" value="ECO:0007669"/>
    <property type="project" value="UniProtKB-KW"/>
</dbReference>
<dbReference type="GO" id="GO:0012505">
    <property type="term" value="C:endomembrane system"/>
    <property type="evidence" value="ECO:0007669"/>
    <property type="project" value="UniProtKB-SubCell"/>
</dbReference>
<comment type="similarity">
    <text evidence="2">Belongs to the TMEM38 family.</text>
</comment>
<gene>
    <name evidence="14" type="ORF">QBZ16_003911</name>
</gene>
<sequence>MKVPREVRAFLGQATDTFNSVPLVILLVGHSFACASFTKGKYGDRYLIDNLAGFIISFGGGTLSALLIQDPEHVPPIWFAGDMVMIIWGLCWWALNYSPGNIVWKLWKVKAFSALCMQLSLAILRAGIIAQRVDYIMASHPGNNITALIMGVIGSCGGGMIVDAIDIGAGYSRSVSELGAPTYSLRSGLFMSIFHWLSVHRYGLLTSRESLGLITIFFVGQTLSACLFGIPLDYTRALGKLLHKITLIPEPKGKTPPALATTHKPVTRSQTAAAAQNGISGDEVAYAGTPSSVKKTPRRKSVNGKAE</sequence>
<feature type="transmembrane region" description="Helical" evidence="13">
    <location>
        <begin position="50"/>
        <end position="69"/>
    </location>
</feature>
<evidence type="ECO:0000256" key="1">
    <source>
        <dbReference type="ARBA" id="ARBA00004127"/>
    </source>
</evidence>
<organism evidence="14 15">
    <name type="scientific">Prototheca wickerhamii</name>
    <dbReference type="NCBI Taxonomy" id="3111"/>
    <lineage>
        <taxon>Eukaryota</taxon>
        <taxon>Viridiplantae</taxon>
        <taxon>Chlorophyta</taxon>
        <taxon>core chlorophytes</taxon>
        <taxon>Trebouxiophyceae</taxon>
        <taxon>Chlorellales</taxon>
        <taxon>Chlorellaceae</taxon>
        <taxon>Prototheca</taxon>
    </lineage>
</organism>
<dbReference type="EMBL" id="JASFZW010000005">
    <property type="protein sequence ID" value="KAK2078043.1"/>
    <property type="molecule type" value="Genomic_DNA"/>
</dbReference>
<evidence type="ECO:0000256" key="4">
    <source>
        <dbReference type="ARBA" id="ARBA00022538"/>
    </source>
</evidence>
<feature type="compositionally biased region" description="Basic residues" evidence="12">
    <location>
        <begin position="295"/>
        <end position="307"/>
    </location>
</feature>
<protein>
    <submittedName>
        <fullName evidence="14">Uncharacterized protein</fullName>
    </submittedName>
</protein>
<evidence type="ECO:0000313" key="14">
    <source>
        <dbReference type="EMBL" id="KAK2078043.1"/>
    </source>
</evidence>
<dbReference type="AlphaFoldDB" id="A0AAD9II93"/>
<evidence type="ECO:0000256" key="6">
    <source>
        <dbReference type="ARBA" id="ARBA00022826"/>
    </source>
</evidence>
<evidence type="ECO:0000256" key="10">
    <source>
        <dbReference type="ARBA" id="ARBA00023136"/>
    </source>
</evidence>
<dbReference type="PANTHER" id="PTHR12454">
    <property type="entry name" value="TRIMERIC INTRACELLULAR CATION CHANNEL"/>
    <property type="match status" value="1"/>
</dbReference>
<dbReference type="PANTHER" id="PTHR12454:SF11">
    <property type="entry name" value="GH25683P"/>
    <property type="match status" value="1"/>
</dbReference>
<evidence type="ECO:0000256" key="11">
    <source>
        <dbReference type="ARBA" id="ARBA00023303"/>
    </source>
</evidence>
<comment type="caution">
    <text evidence="14">The sequence shown here is derived from an EMBL/GenBank/DDBJ whole genome shotgun (WGS) entry which is preliminary data.</text>
</comment>
<keyword evidence="8 13" id="KW-1133">Transmembrane helix</keyword>
<dbReference type="GO" id="GO:0016020">
    <property type="term" value="C:membrane"/>
    <property type="evidence" value="ECO:0007669"/>
    <property type="project" value="InterPro"/>
</dbReference>
<keyword evidence="10 13" id="KW-0472">Membrane</keyword>
<feature type="transmembrane region" description="Helical" evidence="13">
    <location>
        <begin position="148"/>
        <end position="171"/>
    </location>
</feature>
<keyword evidence="6" id="KW-0631">Potassium channel</keyword>
<feature type="region of interest" description="Disordered" evidence="12">
    <location>
        <begin position="253"/>
        <end position="307"/>
    </location>
</feature>
<evidence type="ECO:0000256" key="9">
    <source>
        <dbReference type="ARBA" id="ARBA00023065"/>
    </source>
</evidence>
<feature type="transmembrane region" description="Helical" evidence="13">
    <location>
        <begin position="211"/>
        <end position="234"/>
    </location>
</feature>
<keyword evidence="11" id="KW-0407">Ion channel</keyword>
<evidence type="ECO:0000256" key="2">
    <source>
        <dbReference type="ARBA" id="ARBA00005766"/>
    </source>
</evidence>
<evidence type="ECO:0000256" key="7">
    <source>
        <dbReference type="ARBA" id="ARBA00022958"/>
    </source>
</evidence>
<keyword evidence="9" id="KW-0406">Ion transport</keyword>
<feature type="transmembrane region" description="Helical" evidence="13">
    <location>
        <begin position="107"/>
        <end position="128"/>
    </location>
</feature>
<dbReference type="GO" id="GO:0042802">
    <property type="term" value="F:identical protein binding"/>
    <property type="evidence" value="ECO:0007669"/>
    <property type="project" value="InterPro"/>
</dbReference>
<keyword evidence="4" id="KW-0633">Potassium transport</keyword>
<keyword evidence="3" id="KW-0813">Transport</keyword>
<reference evidence="14" key="1">
    <citation type="submission" date="2021-01" db="EMBL/GenBank/DDBJ databases">
        <authorList>
            <person name="Eckstrom K.M.E."/>
        </authorList>
    </citation>
    <scope>NUCLEOTIDE SEQUENCE</scope>
    <source>
        <strain evidence="14">UVCC 0001</strain>
    </source>
</reference>
<comment type="subcellular location">
    <subcellularLocation>
        <location evidence="1">Endomembrane system</location>
        <topology evidence="1">Multi-pass membrane protein</topology>
    </subcellularLocation>
</comment>
<accession>A0AAD9II93</accession>
<evidence type="ECO:0000256" key="5">
    <source>
        <dbReference type="ARBA" id="ARBA00022692"/>
    </source>
</evidence>
<name>A0AAD9II93_PROWI</name>
<keyword evidence="7" id="KW-0630">Potassium</keyword>
<evidence type="ECO:0000256" key="12">
    <source>
        <dbReference type="SAM" id="MobiDB-lite"/>
    </source>
</evidence>
<dbReference type="InterPro" id="IPR007866">
    <property type="entry name" value="TRIC_channel"/>
</dbReference>
<keyword evidence="15" id="KW-1185">Reference proteome</keyword>
<evidence type="ECO:0000256" key="8">
    <source>
        <dbReference type="ARBA" id="ARBA00022989"/>
    </source>
</evidence>
<evidence type="ECO:0000256" key="3">
    <source>
        <dbReference type="ARBA" id="ARBA00022448"/>
    </source>
</evidence>
<feature type="transmembrane region" description="Helical" evidence="13">
    <location>
        <begin position="75"/>
        <end position="95"/>
    </location>
</feature>
<keyword evidence="5 13" id="KW-0812">Transmembrane</keyword>
<dbReference type="Proteomes" id="UP001255856">
    <property type="component" value="Unassembled WGS sequence"/>
</dbReference>